<accession>A0A284RH95</accession>
<dbReference type="PANTHER" id="PTHR13430:SF4">
    <property type="entry name" value="AUTOPHAGY-RELATED PROTEIN 13"/>
    <property type="match status" value="1"/>
</dbReference>
<dbReference type="Gene3D" id="3.30.900.10">
    <property type="entry name" value="HORMA domain"/>
    <property type="match status" value="1"/>
</dbReference>
<feature type="compositionally biased region" description="Polar residues" evidence="4">
    <location>
        <begin position="259"/>
        <end position="275"/>
    </location>
</feature>
<sequence length="644" mass="69358">MSNDNQKADQIALHFYTKLFYVVSDARTTAESRLQSKVDKWFNLETHDSDMFPKEIRDKYKSVSMSPPPPPLEIQVLLSVPEQSSNQVLVYLSPDSSRLQIKPTPKYILLESWVLAFDTRRISEDEGSEVALSTVYKHGIPLFRSLYSLLRILPTWKLCKRLRRRGAGNGNLNIQLRVRTQALGDSGLILGFDASPATGAPPLPSKTHVFAPVSHPMGTLSLSATYLTTPHFRVDDLESLLSSRFLSEGPEFVPTLTKNLQRDSITGSPGSSLPIRTSLPRSPPISVSIADRFVLPSSSSRPQSIISGSPRNVPLPPGSTSGSFTDNSSRPPSGLSLAARLRKESTGRSSTADLPSVPLAIHRPSINSVHPFKTNTLASASPSGGSLGGSSASFGGGVGGSLSSVGIANLPMLGPTRSPTMNRLPAPLSPIGLASRASPPFAPSSLRSEESDSPKQPMPPRKRYSSSFGHRYAPSLGAGSEGSGSGNEKVGSASFLSTNTDDDEISTFVQDIDARKPLSGRHRLHSQSPRQAFPELPPPQKDEGGLLLKQETISPPGAMLTSEGEVDEKLRKMNETFLASLEGLGGIEGSIRRKKTDSPESRERESPTGLGMRGFVRPRYGSAASQGSEEVIGKMEFDDDRRRG</sequence>
<dbReference type="OrthoDB" id="70161at2759"/>
<evidence type="ECO:0000313" key="6">
    <source>
        <dbReference type="EMBL" id="SJL08130.1"/>
    </source>
</evidence>
<evidence type="ECO:0000313" key="7">
    <source>
        <dbReference type="Proteomes" id="UP000219338"/>
    </source>
</evidence>
<dbReference type="AlphaFoldDB" id="A0A284RH95"/>
<name>A0A284RH95_ARMOS</name>
<dbReference type="InterPro" id="IPR040182">
    <property type="entry name" value="ATG13"/>
</dbReference>
<feature type="compositionally biased region" description="Polar residues" evidence="4">
    <location>
        <begin position="318"/>
        <end position="331"/>
    </location>
</feature>
<dbReference type="GO" id="GO:0000423">
    <property type="term" value="P:mitophagy"/>
    <property type="evidence" value="ECO:0007669"/>
    <property type="project" value="TreeGrafter"/>
</dbReference>
<keyword evidence="7" id="KW-1185">Reference proteome</keyword>
<dbReference type="GO" id="GO:1990316">
    <property type="term" value="C:Atg1/ULK1 kinase complex"/>
    <property type="evidence" value="ECO:0007669"/>
    <property type="project" value="InterPro"/>
</dbReference>
<keyword evidence="2 3" id="KW-0072">Autophagy</keyword>
<organism evidence="6 7">
    <name type="scientific">Armillaria ostoyae</name>
    <name type="common">Armillaria root rot fungus</name>
    <dbReference type="NCBI Taxonomy" id="47428"/>
    <lineage>
        <taxon>Eukaryota</taxon>
        <taxon>Fungi</taxon>
        <taxon>Dikarya</taxon>
        <taxon>Basidiomycota</taxon>
        <taxon>Agaricomycotina</taxon>
        <taxon>Agaricomycetes</taxon>
        <taxon>Agaricomycetidae</taxon>
        <taxon>Agaricales</taxon>
        <taxon>Marasmiineae</taxon>
        <taxon>Physalacriaceae</taxon>
        <taxon>Armillaria</taxon>
    </lineage>
</organism>
<dbReference type="Pfam" id="PF10033">
    <property type="entry name" value="ATG13"/>
    <property type="match status" value="1"/>
</dbReference>
<proteinExistence type="inferred from homology"/>
<evidence type="ECO:0000256" key="3">
    <source>
        <dbReference type="RuleBase" id="RU361214"/>
    </source>
</evidence>
<feature type="region of interest" description="Disordered" evidence="4">
    <location>
        <begin position="418"/>
        <end position="565"/>
    </location>
</feature>
<feature type="compositionally biased region" description="Low complexity" evidence="4">
    <location>
        <begin position="433"/>
        <end position="446"/>
    </location>
</feature>
<dbReference type="EMBL" id="FUEG01000009">
    <property type="protein sequence ID" value="SJL08130.1"/>
    <property type="molecule type" value="Genomic_DNA"/>
</dbReference>
<dbReference type="STRING" id="47428.A0A284RH95"/>
<dbReference type="PANTHER" id="PTHR13430">
    <property type="match status" value="1"/>
</dbReference>
<comment type="similarity">
    <text evidence="1 3">Belongs to the ATG13 family. Fungi subfamily.</text>
</comment>
<evidence type="ECO:0000256" key="2">
    <source>
        <dbReference type="ARBA" id="ARBA00023006"/>
    </source>
</evidence>
<dbReference type="OMA" id="ITHPMGE"/>
<feature type="region of interest" description="Disordered" evidence="4">
    <location>
        <begin position="298"/>
        <end position="335"/>
    </location>
</feature>
<protein>
    <recommendedName>
        <fullName evidence="3">Autophagy-related protein 13</fullName>
    </recommendedName>
</protein>
<feature type="region of interest" description="Disordered" evidence="4">
    <location>
        <begin position="585"/>
        <end position="644"/>
    </location>
</feature>
<evidence type="ECO:0000259" key="5">
    <source>
        <dbReference type="Pfam" id="PF10033"/>
    </source>
</evidence>
<dbReference type="GO" id="GO:0000407">
    <property type="term" value="C:phagophore assembly site"/>
    <property type="evidence" value="ECO:0007669"/>
    <property type="project" value="TreeGrafter"/>
</dbReference>
<evidence type="ECO:0000256" key="1">
    <source>
        <dbReference type="ARBA" id="ARBA00005246"/>
    </source>
</evidence>
<feature type="compositionally biased region" description="Basic and acidic residues" evidence="4">
    <location>
        <begin position="631"/>
        <end position="644"/>
    </location>
</feature>
<dbReference type="GO" id="GO:0034727">
    <property type="term" value="P:piecemeal microautophagy of the nucleus"/>
    <property type="evidence" value="ECO:0007669"/>
    <property type="project" value="TreeGrafter"/>
</dbReference>
<reference evidence="7" key="1">
    <citation type="journal article" date="2017" name="Nat. Ecol. Evol.">
        <title>Genome expansion and lineage-specific genetic innovations in the forest pathogenic fungi Armillaria.</title>
        <authorList>
            <person name="Sipos G."/>
            <person name="Prasanna A.N."/>
            <person name="Walter M.C."/>
            <person name="O'Connor E."/>
            <person name="Balint B."/>
            <person name="Krizsan K."/>
            <person name="Kiss B."/>
            <person name="Hess J."/>
            <person name="Varga T."/>
            <person name="Slot J."/>
            <person name="Riley R."/>
            <person name="Boka B."/>
            <person name="Rigling D."/>
            <person name="Barry K."/>
            <person name="Lee J."/>
            <person name="Mihaltcheva S."/>
            <person name="LaButti K."/>
            <person name="Lipzen A."/>
            <person name="Waldron R."/>
            <person name="Moloney N.M."/>
            <person name="Sperisen C."/>
            <person name="Kredics L."/>
            <person name="Vagvoelgyi C."/>
            <person name="Patrignani A."/>
            <person name="Fitzpatrick D."/>
            <person name="Nagy I."/>
            <person name="Doyle S."/>
            <person name="Anderson J.B."/>
            <person name="Grigoriev I.V."/>
            <person name="Gueldener U."/>
            <person name="Muensterkoetter M."/>
            <person name="Nagy L.G."/>
        </authorList>
    </citation>
    <scope>NUCLEOTIDE SEQUENCE [LARGE SCALE GENOMIC DNA]</scope>
    <source>
        <strain evidence="7">C18/9</strain>
    </source>
</reference>
<feature type="compositionally biased region" description="Basic and acidic residues" evidence="4">
    <location>
        <begin position="596"/>
        <end position="606"/>
    </location>
</feature>
<dbReference type="GO" id="GO:0005829">
    <property type="term" value="C:cytosol"/>
    <property type="evidence" value="ECO:0007669"/>
    <property type="project" value="TreeGrafter"/>
</dbReference>
<gene>
    <name evidence="6" type="ORF">ARMOST_11493</name>
</gene>
<dbReference type="InterPro" id="IPR018731">
    <property type="entry name" value="Atg13_N"/>
</dbReference>
<dbReference type="Proteomes" id="UP000219338">
    <property type="component" value="Unassembled WGS sequence"/>
</dbReference>
<dbReference type="InterPro" id="IPR036570">
    <property type="entry name" value="HORMA_dom_sf"/>
</dbReference>
<dbReference type="GO" id="GO:0034497">
    <property type="term" value="P:protein localization to phagophore assembly site"/>
    <property type="evidence" value="ECO:0007669"/>
    <property type="project" value="TreeGrafter"/>
</dbReference>
<feature type="domain" description="Autophagy-related protein 13 N-terminal" evidence="5">
    <location>
        <begin position="14"/>
        <end position="232"/>
    </location>
</feature>
<feature type="region of interest" description="Disordered" evidence="4">
    <location>
        <begin position="259"/>
        <end position="281"/>
    </location>
</feature>
<feature type="compositionally biased region" description="Low complexity" evidence="4">
    <location>
        <begin position="298"/>
        <end position="311"/>
    </location>
</feature>
<evidence type="ECO:0000256" key="4">
    <source>
        <dbReference type="SAM" id="MobiDB-lite"/>
    </source>
</evidence>